<dbReference type="SUPFAM" id="SSF52777">
    <property type="entry name" value="CoA-dependent acyltransferases"/>
    <property type="match status" value="2"/>
</dbReference>
<evidence type="ECO:0000313" key="2">
    <source>
        <dbReference type="EMBL" id="MBS2547871.1"/>
    </source>
</evidence>
<dbReference type="InterPro" id="IPR023213">
    <property type="entry name" value="CAT-like_dom_sf"/>
</dbReference>
<dbReference type="Gene3D" id="3.30.559.10">
    <property type="entry name" value="Chloramphenicol acetyltransferase-like domain"/>
    <property type="match status" value="1"/>
</dbReference>
<organism evidence="2 3">
    <name type="scientific">Catenulispora pinistramenti</name>
    <dbReference type="NCBI Taxonomy" id="2705254"/>
    <lineage>
        <taxon>Bacteria</taxon>
        <taxon>Bacillati</taxon>
        <taxon>Actinomycetota</taxon>
        <taxon>Actinomycetes</taxon>
        <taxon>Catenulisporales</taxon>
        <taxon>Catenulisporaceae</taxon>
        <taxon>Catenulispora</taxon>
    </lineage>
</organism>
<dbReference type="PANTHER" id="PTHR45527">
    <property type="entry name" value="NONRIBOSOMAL PEPTIDE SYNTHETASE"/>
    <property type="match status" value="1"/>
</dbReference>
<dbReference type="RefSeq" id="WP_212009452.1">
    <property type="nucleotide sequence ID" value="NZ_JAAFYZ010000036.1"/>
</dbReference>
<evidence type="ECO:0000313" key="3">
    <source>
        <dbReference type="Proteomes" id="UP000730482"/>
    </source>
</evidence>
<protein>
    <recommendedName>
        <fullName evidence="1">Condensation domain-containing protein</fullName>
    </recommendedName>
</protein>
<dbReference type="PANTHER" id="PTHR45527:SF1">
    <property type="entry name" value="FATTY ACID SYNTHASE"/>
    <property type="match status" value="1"/>
</dbReference>
<keyword evidence="3" id="KW-1185">Reference proteome</keyword>
<name>A0ABS5KPA2_9ACTN</name>
<reference evidence="2 3" key="1">
    <citation type="submission" date="2020-02" db="EMBL/GenBank/DDBJ databases">
        <title>Acidophilic actinobacteria isolated from forest soil.</title>
        <authorList>
            <person name="Golinska P."/>
        </authorList>
    </citation>
    <scope>NUCLEOTIDE SEQUENCE [LARGE SCALE GENOMIC DNA]</scope>
    <source>
        <strain evidence="2 3">NL8</strain>
    </source>
</reference>
<feature type="domain" description="Condensation" evidence="1">
    <location>
        <begin position="23"/>
        <end position="331"/>
    </location>
</feature>
<comment type="caution">
    <text evidence="2">The sequence shown here is derived from an EMBL/GenBank/DDBJ whole genome shotgun (WGS) entry which is preliminary data.</text>
</comment>
<dbReference type="Pfam" id="PF00668">
    <property type="entry name" value="Condensation"/>
    <property type="match status" value="1"/>
</dbReference>
<dbReference type="InterPro" id="IPR001242">
    <property type="entry name" value="Condensation_dom"/>
</dbReference>
<dbReference type="Proteomes" id="UP000730482">
    <property type="component" value="Unassembled WGS sequence"/>
</dbReference>
<dbReference type="Gene3D" id="3.30.559.30">
    <property type="entry name" value="Nonribosomal peptide synthetase, condensation domain"/>
    <property type="match status" value="1"/>
</dbReference>
<proteinExistence type="predicted"/>
<evidence type="ECO:0000259" key="1">
    <source>
        <dbReference type="Pfam" id="PF00668"/>
    </source>
</evidence>
<gene>
    <name evidence="2" type="ORF">KGQ19_13445</name>
</gene>
<dbReference type="EMBL" id="JAAFYZ010000036">
    <property type="protein sequence ID" value="MBS2547871.1"/>
    <property type="molecule type" value="Genomic_DNA"/>
</dbReference>
<accession>A0ABS5KPA2</accession>
<sequence length="594" mass="62858">MELSAPPRVYTVDFTGGRSGTGPATHAQRNLLRWIDQPDDAGSATIPLFLDLPAGTGVADVAEVLAALLARHDALRTTFAAGADGTVLQHVAATGRLEVEIHELPPGPPARGLERRLRRQPFDPALDLPLRAAVVTHGGQPHLAVLVISHLAADVGCARILADQFTALINGAEPWSAGPLGPSPLDDAAAEQSAAGRRRAEAALRYWDGVLTAVPQAMFSIPVPNQAPQRRRRATMRSRAAALALARIAARTGCSHSTVTLAAVALCLARRTGNQSTGMTLLAGNRFGAAMHDYVGSLAQDAPFHVDPWAATFDEVVRRTGTAALRAYGCGRFDPAQMWQTIDTVGRERGTHFHRDCVYNDTSRFRGQAPPSEPTGSAADIGQALEQTRITMMPDEAYPAAFFLSVRAVWEELVLMLWADPRYLPRADVNDFLLAVERVLVTCAPHDVPVPDLLAATGLAGPERGPGWIRSAGCWVDLACATEVFDAGLAALGSPGGALFAEPAGTGAGTQTGTGAAGQEVELVGYAAWPDRDTARPSPAELHEACRPHLAGRFSALTPQRYVVCAGLPADPRDPASWRAAGVLAEGSGRPERR</sequence>